<dbReference type="InterPro" id="IPR037066">
    <property type="entry name" value="Plug_dom_sf"/>
</dbReference>
<dbReference type="InterPro" id="IPR036942">
    <property type="entry name" value="Beta-barrel_TonB_sf"/>
</dbReference>
<dbReference type="Proteomes" id="UP000565521">
    <property type="component" value="Unassembled WGS sequence"/>
</dbReference>
<evidence type="ECO:0000313" key="10">
    <source>
        <dbReference type="EMBL" id="NVO31623.1"/>
    </source>
</evidence>
<evidence type="ECO:0000256" key="5">
    <source>
        <dbReference type="ARBA" id="ARBA00022729"/>
    </source>
</evidence>
<dbReference type="AlphaFoldDB" id="A0A7Y7PPJ4"/>
<reference evidence="10 11" key="1">
    <citation type="submission" date="2020-05" db="EMBL/GenBank/DDBJ databases">
        <title>Hymenobacter terrestris sp. nov. and Hymenobacter lapidiphilus sp. nov., isolated from regoliths in Antarctica.</title>
        <authorList>
            <person name="Sedlacek I."/>
            <person name="Pantucek R."/>
            <person name="Zeman M."/>
            <person name="Holochova P."/>
            <person name="Kralova S."/>
            <person name="Stankova E."/>
            <person name="Sedo O."/>
            <person name="Micenkova L."/>
            <person name="Svec P."/>
            <person name="Gupta V."/>
            <person name="Sood U."/>
            <person name="Korpole U.S."/>
            <person name="Lal R."/>
        </authorList>
    </citation>
    <scope>NUCLEOTIDE SEQUENCE [LARGE SCALE GENOMIC DNA]</scope>
    <source>
        <strain evidence="10 11">P5342</strain>
    </source>
</reference>
<sequence>MAGVQATPYSGAPGAQVAVRIRGAASLSGNAQPLYVVDEVPVFQHTMELDSNPLLSIPTQDIESVQVLKGAYETALYGSQAVNGVIRITTRRGQAGKPRLSYEGYGGVQRTRYRYDLLNAQEFATLANEVTQRYGQPARFSPAQVAAFGQGTDWQAELLRTAAVQQHHLGLQGGTARTRYYAGADYLGQNGVLLNSRLQRYALRAAINQRVGQHLHLDATASLSQTNERRPSPATMQIGLLAPPTQSPTDPPGSPLEFAPIRVAQENYQTPTQRRLLAQTGLRYEFSNGLTLGLRGGLERATLRSSSFRQAAGSYQGGLANDLTATHRRGCSHHRYVTPAVSATSGTWWRPGWNTSIRRAPQPRKFVHMCSSSHSFRAIPATAPAVRLLSIN</sequence>
<dbReference type="GO" id="GO:0009279">
    <property type="term" value="C:cell outer membrane"/>
    <property type="evidence" value="ECO:0007669"/>
    <property type="project" value="UniProtKB-SubCell"/>
</dbReference>
<protein>
    <submittedName>
        <fullName evidence="10">TonB-dependent receptor plug domain-containing protein</fullName>
    </submittedName>
</protein>
<evidence type="ECO:0000256" key="6">
    <source>
        <dbReference type="ARBA" id="ARBA00023136"/>
    </source>
</evidence>
<gene>
    <name evidence="10" type="ORF">HW554_10410</name>
</gene>
<comment type="subcellular location">
    <subcellularLocation>
        <location evidence="1 8">Cell outer membrane</location>
        <topology evidence="1 8">Multi-pass membrane protein</topology>
    </subcellularLocation>
</comment>
<evidence type="ECO:0000256" key="3">
    <source>
        <dbReference type="ARBA" id="ARBA00022452"/>
    </source>
</evidence>
<dbReference type="InterPro" id="IPR039426">
    <property type="entry name" value="TonB-dep_rcpt-like"/>
</dbReference>
<name>A0A7Y7PPJ4_9BACT</name>
<dbReference type="Pfam" id="PF07715">
    <property type="entry name" value="Plug"/>
    <property type="match status" value="1"/>
</dbReference>
<keyword evidence="10" id="KW-0675">Receptor</keyword>
<evidence type="ECO:0000256" key="4">
    <source>
        <dbReference type="ARBA" id="ARBA00022692"/>
    </source>
</evidence>
<dbReference type="Gene3D" id="2.40.170.20">
    <property type="entry name" value="TonB-dependent receptor, beta-barrel domain"/>
    <property type="match status" value="1"/>
</dbReference>
<comment type="similarity">
    <text evidence="8">Belongs to the TonB-dependent receptor family.</text>
</comment>
<dbReference type="EMBL" id="JABKAU010000016">
    <property type="protein sequence ID" value="NVO31623.1"/>
    <property type="molecule type" value="Genomic_DNA"/>
</dbReference>
<dbReference type="PANTHER" id="PTHR30069:SF29">
    <property type="entry name" value="HEMOGLOBIN AND HEMOGLOBIN-HAPTOGLOBIN-BINDING PROTEIN 1-RELATED"/>
    <property type="match status" value="1"/>
</dbReference>
<dbReference type="SUPFAM" id="SSF56935">
    <property type="entry name" value="Porins"/>
    <property type="match status" value="1"/>
</dbReference>
<organism evidence="10 11">
    <name type="scientific">Hymenobacter lapidiphilus</name>
    <dbReference type="NCBI Taxonomy" id="2608003"/>
    <lineage>
        <taxon>Bacteria</taxon>
        <taxon>Pseudomonadati</taxon>
        <taxon>Bacteroidota</taxon>
        <taxon>Cytophagia</taxon>
        <taxon>Cytophagales</taxon>
        <taxon>Hymenobacteraceae</taxon>
        <taxon>Hymenobacter</taxon>
    </lineage>
</organism>
<dbReference type="PROSITE" id="PS52016">
    <property type="entry name" value="TONB_DEPENDENT_REC_3"/>
    <property type="match status" value="1"/>
</dbReference>
<evidence type="ECO:0000256" key="1">
    <source>
        <dbReference type="ARBA" id="ARBA00004571"/>
    </source>
</evidence>
<dbReference type="PANTHER" id="PTHR30069">
    <property type="entry name" value="TONB-DEPENDENT OUTER MEMBRANE RECEPTOR"/>
    <property type="match status" value="1"/>
</dbReference>
<keyword evidence="7 8" id="KW-0998">Cell outer membrane</keyword>
<dbReference type="InterPro" id="IPR012910">
    <property type="entry name" value="Plug_dom"/>
</dbReference>
<keyword evidence="6 8" id="KW-0472">Membrane</keyword>
<keyword evidence="4 8" id="KW-0812">Transmembrane</keyword>
<keyword evidence="2 8" id="KW-0813">Transport</keyword>
<keyword evidence="5" id="KW-0732">Signal</keyword>
<dbReference type="GO" id="GO:0044718">
    <property type="term" value="P:siderophore transmembrane transport"/>
    <property type="evidence" value="ECO:0007669"/>
    <property type="project" value="TreeGrafter"/>
</dbReference>
<comment type="caution">
    <text evidence="10">The sequence shown here is derived from an EMBL/GenBank/DDBJ whole genome shotgun (WGS) entry which is preliminary data.</text>
</comment>
<feature type="domain" description="TonB-dependent receptor plug" evidence="9">
    <location>
        <begin position="1"/>
        <end position="85"/>
    </location>
</feature>
<evidence type="ECO:0000256" key="2">
    <source>
        <dbReference type="ARBA" id="ARBA00022448"/>
    </source>
</evidence>
<dbReference type="GO" id="GO:0015344">
    <property type="term" value="F:siderophore uptake transmembrane transporter activity"/>
    <property type="evidence" value="ECO:0007669"/>
    <property type="project" value="TreeGrafter"/>
</dbReference>
<keyword evidence="3 8" id="KW-1134">Transmembrane beta strand</keyword>
<evidence type="ECO:0000313" key="11">
    <source>
        <dbReference type="Proteomes" id="UP000565521"/>
    </source>
</evidence>
<dbReference type="InterPro" id="IPR023997">
    <property type="entry name" value="TonB-dep_OMP_SusC/RagA_CS"/>
</dbReference>
<proteinExistence type="inferred from homology"/>
<dbReference type="NCBIfam" id="TIGR04057">
    <property type="entry name" value="SusC_RagA_signa"/>
    <property type="match status" value="1"/>
</dbReference>
<accession>A0A7Y7PPJ4</accession>
<evidence type="ECO:0000256" key="8">
    <source>
        <dbReference type="PROSITE-ProRule" id="PRU01360"/>
    </source>
</evidence>
<keyword evidence="11" id="KW-1185">Reference proteome</keyword>
<evidence type="ECO:0000256" key="7">
    <source>
        <dbReference type="ARBA" id="ARBA00023237"/>
    </source>
</evidence>
<dbReference type="Gene3D" id="2.170.130.10">
    <property type="entry name" value="TonB-dependent receptor, plug domain"/>
    <property type="match status" value="1"/>
</dbReference>
<evidence type="ECO:0000259" key="9">
    <source>
        <dbReference type="Pfam" id="PF07715"/>
    </source>
</evidence>